<dbReference type="EnsemblPlants" id="TuG1812G0500001960.01.T01">
    <property type="protein sequence ID" value="TuG1812G0500001960.01.T01.cds340984"/>
    <property type="gene ID" value="TuG1812G0500001960.01"/>
</dbReference>
<reference evidence="2" key="1">
    <citation type="journal article" date="2013" name="Nature">
        <title>Draft genome of the wheat A-genome progenitor Triticum urartu.</title>
        <authorList>
            <person name="Ling H.Q."/>
            <person name="Zhao S."/>
            <person name="Liu D."/>
            <person name="Wang J."/>
            <person name="Sun H."/>
            <person name="Zhang C."/>
            <person name="Fan H."/>
            <person name="Li D."/>
            <person name="Dong L."/>
            <person name="Tao Y."/>
            <person name="Gao C."/>
            <person name="Wu H."/>
            <person name="Li Y."/>
            <person name="Cui Y."/>
            <person name="Guo X."/>
            <person name="Zheng S."/>
            <person name="Wang B."/>
            <person name="Yu K."/>
            <person name="Liang Q."/>
            <person name="Yang W."/>
            <person name="Lou X."/>
            <person name="Chen J."/>
            <person name="Feng M."/>
            <person name="Jian J."/>
            <person name="Zhang X."/>
            <person name="Luo G."/>
            <person name="Jiang Y."/>
            <person name="Liu J."/>
            <person name="Wang Z."/>
            <person name="Sha Y."/>
            <person name="Zhang B."/>
            <person name="Wu H."/>
            <person name="Tang D."/>
            <person name="Shen Q."/>
            <person name="Xue P."/>
            <person name="Zou S."/>
            <person name="Wang X."/>
            <person name="Liu X."/>
            <person name="Wang F."/>
            <person name="Yang Y."/>
            <person name="An X."/>
            <person name="Dong Z."/>
            <person name="Zhang K."/>
            <person name="Zhang X."/>
            <person name="Luo M.C."/>
            <person name="Dvorak J."/>
            <person name="Tong Y."/>
            <person name="Wang J."/>
            <person name="Yang H."/>
            <person name="Li Z."/>
            <person name="Wang D."/>
            <person name="Zhang A."/>
            <person name="Wang J."/>
        </authorList>
    </citation>
    <scope>NUCLEOTIDE SEQUENCE</scope>
    <source>
        <strain evidence="2">cv. G1812</strain>
    </source>
</reference>
<proteinExistence type="predicted"/>
<dbReference type="Proteomes" id="UP000015106">
    <property type="component" value="Chromosome 5"/>
</dbReference>
<sequence length="49" mass="5747">MFLTGVNYMNTERVKTEQCIDYSCCRQRNIYTSFLHGEHEAKTIQPSVC</sequence>
<reference evidence="1" key="2">
    <citation type="submission" date="2018-03" db="EMBL/GenBank/DDBJ databases">
        <title>The Triticum urartu genome reveals the dynamic nature of wheat genome evolution.</title>
        <authorList>
            <person name="Ling H."/>
            <person name="Ma B."/>
            <person name="Shi X."/>
            <person name="Liu H."/>
            <person name="Dong L."/>
            <person name="Sun H."/>
            <person name="Cao Y."/>
            <person name="Gao Q."/>
            <person name="Zheng S."/>
            <person name="Li Y."/>
            <person name="Yu Y."/>
            <person name="Du H."/>
            <person name="Qi M."/>
            <person name="Li Y."/>
            <person name="Yu H."/>
            <person name="Cui Y."/>
            <person name="Wang N."/>
            <person name="Chen C."/>
            <person name="Wu H."/>
            <person name="Zhao Y."/>
            <person name="Zhang J."/>
            <person name="Li Y."/>
            <person name="Zhou W."/>
            <person name="Zhang B."/>
            <person name="Hu W."/>
            <person name="Eijk M."/>
            <person name="Tang J."/>
            <person name="Witsenboer H."/>
            <person name="Zhao S."/>
            <person name="Li Z."/>
            <person name="Zhang A."/>
            <person name="Wang D."/>
            <person name="Liang C."/>
        </authorList>
    </citation>
    <scope>NUCLEOTIDE SEQUENCE [LARGE SCALE GENOMIC DNA]</scope>
    <source>
        <strain evidence="1">cv. G1812</strain>
    </source>
</reference>
<name>A0A8R7UEW9_TRIUA</name>
<reference evidence="1" key="3">
    <citation type="submission" date="2022-06" db="UniProtKB">
        <authorList>
            <consortium name="EnsemblPlants"/>
        </authorList>
    </citation>
    <scope>IDENTIFICATION</scope>
</reference>
<dbReference type="AlphaFoldDB" id="A0A8R7UEW9"/>
<organism evidence="1 2">
    <name type="scientific">Triticum urartu</name>
    <name type="common">Red wild einkorn</name>
    <name type="synonym">Crithodium urartu</name>
    <dbReference type="NCBI Taxonomy" id="4572"/>
    <lineage>
        <taxon>Eukaryota</taxon>
        <taxon>Viridiplantae</taxon>
        <taxon>Streptophyta</taxon>
        <taxon>Embryophyta</taxon>
        <taxon>Tracheophyta</taxon>
        <taxon>Spermatophyta</taxon>
        <taxon>Magnoliopsida</taxon>
        <taxon>Liliopsida</taxon>
        <taxon>Poales</taxon>
        <taxon>Poaceae</taxon>
        <taxon>BOP clade</taxon>
        <taxon>Pooideae</taxon>
        <taxon>Triticodae</taxon>
        <taxon>Triticeae</taxon>
        <taxon>Triticinae</taxon>
        <taxon>Triticum</taxon>
    </lineage>
</organism>
<protein>
    <submittedName>
        <fullName evidence="1">Uncharacterized protein</fullName>
    </submittedName>
</protein>
<accession>A0A8R7UEW9</accession>
<evidence type="ECO:0000313" key="2">
    <source>
        <dbReference type="Proteomes" id="UP000015106"/>
    </source>
</evidence>
<evidence type="ECO:0000313" key="1">
    <source>
        <dbReference type="EnsemblPlants" id="TuG1812G0500001960.01.T01.cds340984"/>
    </source>
</evidence>
<keyword evidence="2" id="KW-1185">Reference proteome</keyword>
<dbReference type="Gramene" id="TuG1812G0500001960.01.T01">
    <property type="protein sequence ID" value="TuG1812G0500001960.01.T01.cds340984"/>
    <property type="gene ID" value="TuG1812G0500001960.01"/>
</dbReference>